<dbReference type="PROSITE" id="PS01321">
    <property type="entry name" value="RUVC"/>
    <property type="match status" value="1"/>
</dbReference>
<evidence type="ECO:0000256" key="7">
    <source>
        <dbReference type="ARBA" id="ARBA00022801"/>
    </source>
</evidence>
<keyword evidence="11 12" id="KW-0234">DNA repair</keyword>
<keyword evidence="7 12" id="KW-0378">Hydrolase</keyword>
<organism evidence="14 15">
    <name type="scientific">Salinivibrio costicola</name>
    <name type="common">Vibrio costicola</name>
    <dbReference type="NCBI Taxonomy" id="51367"/>
    <lineage>
        <taxon>Bacteria</taxon>
        <taxon>Pseudomonadati</taxon>
        <taxon>Pseudomonadota</taxon>
        <taxon>Gammaproteobacteria</taxon>
        <taxon>Vibrionales</taxon>
        <taxon>Vibrionaceae</taxon>
        <taxon>Salinivibrio</taxon>
    </lineage>
</organism>
<evidence type="ECO:0000256" key="9">
    <source>
        <dbReference type="ARBA" id="ARBA00023125"/>
    </source>
</evidence>
<evidence type="ECO:0000313" key="14">
    <source>
        <dbReference type="EMBL" id="QIR06534.1"/>
    </source>
</evidence>
<comment type="function">
    <text evidence="12">The RuvA-RuvB-RuvC complex processes Holliday junction (HJ) DNA during genetic recombination and DNA repair. Endonuclease that resolves HJ intermediates. Cleaves cruciform DNA by making single-stranded nicks across the HJ at symmetrical positions within the homologous arms, yielding a 5'-phosphate and a 3'-hydroxyl group; requires a central core of homology in the junction. The consensus cleavage sequence is 5'-(A/T)TT(C/G)-3'. Cleavage occurs on the 3'-side of the TT dinucleotide at the point of strand exchange. HJ branch migration catalyzed by RuvA-RuvB allows RuvC to scan DNA until it finds its consensus sequence, where it cleaves and resolves the cruciform DNA.</text>
</comment>
<keyword evidence="10 12" id="KW-0233">DNA recombination</keyword>
<dbReference type="InterPro" id="IPR036397">
    <property type="entry name" value="RNaseH_sf"/>
</dbReference>
<dbReference type="GO" id="GO:0016787">
    <property type="term" value="F:hydrolase activity"/>
    <property type="evidence" value="ECO:0007669"/>
    <property type="project" value="UniProtKB-KW"/>
</dbReference>
<keyword evidence="8 12" id="KW-0460">Magnesium</keyword>
<evidence type="ECO:0000256" key="10">
    <source>
        <dbReference type="ARBA" id="ARBA00023172"/>
    </source>
</evidence>
<dbReference type="Pfam" id="PF02075">
    <property type="entry name" value="RuvC"/>
    <property type="match status" value="1"/>
</dbReference>
<feature type="binding site" evidence="12">
    <location>
        <position position="8"/>
    </location>
    <ligand>
        <name>Mg(2+)</name>
        <dbReference type="ChEBI" id="CHEBI:18420"/>
        <label>1</label>
    </ligand>
</feature>
<evidence type="ECO:0000256" key="13">
    <source>
        <dbReference type="NCBIfam" id="TIGR00228"/>
    </source>
</evidence>
<gene>
    <name evidence="12 14" type="primary">ruvC</name>
    <name evidence="14" type="ORF">HBA18_09255</name>
</gene>
<dbReference type="NCBIfam" id="NF000711">
    <property type="entry name" value="PRK00039.2-1"/>
    <property type="match status" value="1"/>
</dbReference>
<name>A0ABX6K6B5_SALCS</name>
<feature type="active site" evidence="12">
    <location>
        <position position="67"/>
    </location>
</feature>
<evidence type="ECO:0000256" key="3">
    <source>
        <dbReference type="ARBA" id="ARBA00022722"/>
    </source>
</evidence>
<evidence type="ECO:0000256" key="8">
    <source>
        <dbReference type="ARBA" id="ARBA00022842"/>
    </source>
</evidence>
<keyword evidence="15" id="KW-1185">Reference proteome</keyword>
<proteinExistence type="inferred from homology"/>
<evidence type="ECO:0000256" key="11">
    <source>
        <dbReference type="ARBA" id="ARBA00023204"/>
    </source>
</evidence>
<comment type="cofactor">
    <cofactor evidence="12">
        <name>Mg(2+)</name>
        <dbReference type="ChEBI" id="CHEBI:18420"/>
    </cofactor>
    <text evidence="12">Binds 2 Mg(2+) ion per subunit.</text>
</comment>
<sequence>MAIILGIDPGSRITGYGVIRQQGRHLEYLGSGCIRTDSEDLPGRLKQIYAGVSEVITQFQPDNFAIEQVFMARNADSALKLGQARGSAIVAAVNANLPVSEYAARLIKQAVVGKGSADKKQVQHMVTHMLKLNATPQADAADALAVAICHAHTYHTMIAMAGKASSARRGRYR</sequence>
<evidence type="ECO:0000256" key="5">
    <source>
        <dbReference type="ARBA" id="ARBA00022759"/>
    </source>
</evidence>
<evidence type="ECO:0000313" key="15">
    <source>
        <dbReference type="Proteomes" id="UP000501408"/>
    </source>
</evidence>
<protein>
    <recommendedName>
        <fullName evidence="12 13">Crossover junction endodeoxyribonuclease RuvC</fullName>
        <ecNumber evidence="12 13">3.1.21.10</ecNumber>
    </recommendedName>
    <alternativeName>
        <fullName evidence="12">Holliday junction nuclease RuvC</fullName>
    </alternativeName>
    <alternativeName>
        <fullName evidence="12">Holliday junction resolvase RuvC</fullName>
    </alternativeName>
</protein>
<accession>A0ABX6K6B5</accession>
<comment type="catalytic activity">
    <reaction evidence="12">
        <text>Endonucleolytic cleavage at a junction such as a reciprocal single-stranded crossover between two homologous DNA duplexes (Holliday junction).</text>
        <dbReference type="EC" id="3.1.21.10"/>
    </reaction>
</comment>
<dbReference type="InterPro" id="IPR020563">
    <property type="entry name" value="X-over_junc_endoDNase_Mg_BS"/>
</dbReference>
<dbReference type="InterPro" id="IPR012337">
    <property type="entry name" value="RNaseH-like_sf"/>
</dbReference>
<reference evidence="14 15" key="1">
    <citation type="submission" date="2020-03" db="EMBL/GenBank/DDBJ databases">
        <title>Genome mining reveals the biosynthetic pathways of PHA and ectoines of the halophilic strain Salinivibrio costicola M318 isolated from fermented shrimp paste.</title>
        <authorList>
            <person name="Doan T.V."/>
            <person name="Tran L.T."/>
            <person name="Trieu T.A."/>
            <person name="Nguyen Q.V."/>
            <person name="Quach T.N."/>
            <person name="Phi T.Q."/>
            <person name="Kumar S."/>
        </authorList>
    </citation>
    <scope>NUCLEOTIDE SEQUENCE [LARGE SCALE GENOMIC DNA]</scope>
    <source>
        <strain evidence="14 15">M318</strain>
    </source>
</reference>
<dbReference type="EC" id="3.1.21.10" evidence="12 13"/>
<feature type="binding site" evidence="12">
    <location>
        <position position="67"/>
    </location>
    <ligand>
        <name>Mg(2+)</name>
        <dbReference type="ChEBI" id="CHEBI:18420"/>
        <label>2</label>
    </ligand>
</feature>
<comment type="subcellular location">
    <subcellularLocation>
        <location evidence="12">Cytoplasm</location>
    </subcellularLocation>
</comment>
<keyword evidence="3 12" id="KW-0540">Nuclease</keyword>
<keyword evidence="6 12" id="KW-0227">DNA damage</keyword>
<keyword evidence="2 12" id="KW-0963">Cytoplasm</keyword>
<keyword evidence="5 12" id="KW-0255">Endonuclease</keyword>
<dbReference type="EMBL" id="CP050266">
    <property type="protein sequence ID" value="QIR06534.1"/>
    <property type="molecule type" value="Genomic_DNA"/>
</dbReference>
<comment type="similarity">
    <text evidence="1 12">Belongs to the RuvC family.</text>
</comment>
<dbReference type="HAMAP" id="MF_00034">
    <property type="entry name" value="RuvC"/>
    <property type="match status" value="1"/>
</dbReference>
<evidence type="ECO:0000256" key="1">
    <source>
        <dbReference type="ARBA" id="ARBA00009518"/>
    </source>
</evidence>
<feature type="active site" evidence="12">
    <location>
        <position position="8"/>
    </location>
</feature>
<dbReference type="NCBIfam" id="TIGR00228">
    <property type="entry name" value="ruvC"/>
    <property type="match status" value="1"/>
</dbReference>
<dbReference type="CDD" id="cd16962">
    <property type="entry name" value="RuvC"/>
    <property type="match status" value="1"/>
</dbReference>
<evidence type="ECO:0000256" key="2">
    <source>
        <dbReference type="ARBA" id="ARBA00022490"/>
    </source>
</evidence>
<dbReference type="PRINTS" id="PR00696">
    <property type="entry name" value="RSOLVASERUVC"/>
</dbReference>
<feature type="active site" evidence="12">
    <location>
        <position position="139"/>
    </location>
</feature>
<keyword evidence="9 12" id="KW-0238">DNA-binding</keyword>
<dbReference type="Proteomes" id="UP000501408">
    <property type="component" value="Chromosome 1"/>
</dbReference>
<comment type="subunit">
    <text evidence="12">Homodimer which binds Holliday junction (HJ) DNA. The HJ becomes 2-fold symmetrical on binding to RuvC with unstacked arms; it has a different conformation from HJ DNA in complex with RuvA. In the full resolvosome a probable DNA-RuvA(4)-RuvB(12)-RuvC(2) complex forms which resolves the HJ.</text>
</comment>
<dbReference type="PANTHER" id="PTHR30194:SF3">
    <property type="entry name" value="CROSSOVER JUNCTION ENDODEOXYRIBONUCLEASE RUVC"/>
    <property type="match status" value="1"/>
</dbReference>
<evidence type="ECO:0000256" key="12">
    <source>
        <dbReference type="HAMAP-Rule" id="MF_00034"/>
    </source>
</evidence>
<dbReference type="PANTHER" id="PTHR30194">
    <property type="entry name" value="CROSSOVER JUNCTION ENDODEOXYRIBONUCLEASE RUVC"/>
    <property type="match status" value="1"/>
</dbReference>
<dbReference type="SUPFAM" id="SSF53098">
    <property type="entry name" value="Ribonuclease H-like"/>
    <property type="match status" value="1"/>
</dbReference>
<evidence type="ECO:0000256" key="4">
    <source>
        <dbReference type="ARBA" id="ARBA00022723"/>
    </source>
</evidence>
<dbReference type="RefSeq" id="WP_069591060.1">
    <property type="nucleotide sequence ID" value="NZ_CP050266.1"/>
</dbReference>
<dbReference type="InterPro" id="IPR002176">
    <property type="entry name" value="X-over_junc_endoDNase_RuvC"/>
</dbReference>
<keyword evidence="4 12" id="KW-0479">Metal-binding</keyword>
<evidence type="ECO:0000256" key="6">
    <source>
        <dbReference type="ARBA" id="ARBA00022763"/>
    </source>
</evidence>
<dbReference type="Gene3D" id="3.30.420.10">
    <property type="entry name" value="Ribonuclease H-like superfamily/Ribonuclease H"/>
    <property type="match status" value="1"/>
</dbReference>
<feature type="binding site" evidence="12">
    <location>
        <position position="139"/>
    </location>
    <ligand>
        <name>Mg(2+)</name>
        <dbReference type="ChEBI" id="CHEBI:18420"/>
        <label>1</label>
    </ligand>
</feature>